<dbReference type="GO" id="GO:0003677">
    <property type="term" value="F:DNA binding"/>
    <property type="evidence" value="ECO:0007669"/>
    <property type="project" value="UniProtKB-KW"/>
</dbReference>
<evidence type="ECO:0000256" key="2">
    <source>
        <dbReference type="ARBA" id="ARBA00010564"/>
    </source>
</evidence>
<evidence type="ECO:0000313" key="12">
    <source>
        <dbReference type="Proteomes" id="UP000593906"/>
    </source>
</evidence>
<feature type="domain" description="DNA primase large subunit C-terminal" evidence="10">
    <location>
        <begin position="365"/>
        <end position="534"/>
    </location>
</feature>
<evidence type="ECO:0000256" key="5">
    <source>
        <dbReference type="ARBA" id="ARBA00022705"/>
    </source>
</evidence>
<accession>A0A7S7LDC3</accession>
<dbReference type="GO" id="GO:0005658">
    <property type="term" value="C:alpha DNA polymerase:primase complex"/>
    <property type="evidence" value="ECO:0007669"/>
    <property type="project" value="TreeGrafter"/>
</dbReference>
<dbReference type="GO" id="GO:0046872">
    <property type="term" value="F:metal ion binding"/>
    <property type="evidence" value="ECO:0007669"/>
    <property type="project" value="UniProtKB-KW"/>
</dbReference>
<dbReference type="Proteomes" id="UP000593906">
    <property type="component" value="Chromosome 8"/>
</dbReference>
<evidence type="ECO:0000256" key="9">
    <source>
        <dbReference type="ARBA" id="ARBA00023125"/>
    </source>
</evidence>
<keyword evidence="3" id="KW-0004">4Fe-4S</keyword>
<dbReference type="Gene3D" id="1.20.930.80">
    <property type="match status" value="1"/>
</dbReference>
<evidence type="ECO:0000256" key="3">
    <source>
        <dbReference type="ARBA" id="ARBA00022485"/>
    </source>
</evidence>
<gene>
    <name evidence="11" type="ORF">CPATCC_003947</name>
</gene>
<dbReference type="Pfam" id="PF04104">
    <property type="entry name" value="DNA_primase_lrg"/>
    <property type="match status" value="1"/>
</dbReference>
<sequence length="550" mass="64666">MLLGSHLRKNPIEIRDLQKPFKNRNNIEYDQNPYNENVFQECSYVLSTYDDSSLFSLNLNSLSINLFREYVTDRLAILHFIDSKSKLEDNNTRTLTDSTNRSLLEKLLSEKGFKLFDSLTPINKTSPSHLENCWRKDLLSHFLLKLCFMNNKEKQEWFIEQEIKLLLFKLSTIINSNLFNQKRDNIKSSKSFIIEKLLKMYGVNYPIWNLDQIKNQNNINDSETHQAKKLWEDAVSVITNGHLIKRLFKIPFWPDGFRFIKNRKYFIKDGICFIPDTEIESLFIYKYKKELINSFINLKENEIILEKTILSDQRVSSLIREISEFYFTSNDFRGGGSLLSSPFNSLSENQAIENFKLDTSNIYQVYLSSFPLCMRHLFESLKKDHHLKHWSRLQLWLFLKGCGMKLEEQLSLWKSLWTDANSFDKEIKYNIRHAYGQEGKRSNYSPYPCNKIINGLPLPGNGQNHGCPFKTFDNYPLQKLLQTYYGHIIPNEDIKNITQLSKSGHYQLSCIQLFKSLHLKSDSDGIGNHPNSYFKKSIQNHINIENNKNN</sequence>
<keyword evidence="8" id="KW-0411">Iron-sulfur</keyword>
<protein>
    <recommendedName>
        <fullName evidence="10">DNA primase large subunit C-terminal domain-containing protein</fullName>
    </recommendedName>
</protein>
<comment type="similarity">
    <text evidence="2">Belongs to the eukaryotic-type primase large subunit family.</text>
</comment>
<evidence type="ECO:0000256" key="1">
    <source>
        <dbReference type="ARBA" id="ARBA00001966"/>
    </source>
</evidence>
<dbReference type="CDD" id="cd07322">
    <property type="entry name" value="PriL_PriS_Eukaryotic"/>
    <property type="match status" value="1"/>
</dbReference>
<dbReference type="VEuPathDB" id="CryptoDB:CPATCC_0001460"/>
<keyword evidence="7" id="KW-0408">Iron</keyword>
<keyword evidence="9" id="KW-0238">DNA-binding</keyword>
<dbReference type="EMBL" id="CP044415">
    <property type="protein sequence ID" value="QOY39892.1"/>
    <property type="molecule type" value="Genomic_DNA"/>
</dbReference>
<dbReference type="Pfam" id="PF26466">
    <property type="entry name" value="DNA_primase_lrg_N"/>
    <property type="match status" value="1"/>
</dbReference>
<evidence type="ECO:0000256" key="8">
    <source>
        <dbReference type="ARBA" id="ARBA00023014"/>
    </source>
</evidence>
<keyword evidence="5" id="KW-0235">DNA replication</keyword>
<dbReference type="GO" id="GO:0051539">
    <property type="term" value="F:4 iron, 4 sulfur cluster binding"/>
    <property type="evidence" value="ECO:0007669"/>
    <property type="project" value="UniProtKB-KW"/>
</dbReference>
<keyword evidence="6" id="KW-0479">Metal-binding</keyword>
<dbReference type="GO" id="GO:0006270">
    <property type="term" value="P:DNA replication initiation"/>
    <property type="evidence" value="ECO:0007669"/>
    <property type="project" value="TreeGrafter"/>
</dbReference>
<evidence type="ECO:0000256" key="7">
    <source>
        <dbReference type="ARBA" id="ARBA00023004"/>
    </source>
</evidence>
<dbReference type="AlphaFoldDB" id="A0A7S7LDC3"/>
<dbReference type="GO" id="GO:0006269">
    <property type="term" value="P:DNA replication, synthesis of primer"/>
    <property type="evidence" value="ECO:0007669"/>
    <property type="project" value="UniProtKB-KW"/>
</dbReference>
<evidence type="ECO:0000313" key="11">
    <source>
        <dbReference type="EMBL" id="QOY39892.1"/>
    </source>
</evidence>
<evidence type="ECO:0000256" key="4">
    <source>
        <dbReference type="ARBA" id="ARBA00022515"/>
    </source>
</evidence>
<reference evidence="11 12" key="1">
    <citation type="submission" date="2019-09" db="EMBL/GenBank/DDBJ databases">
        <title>Consistent, comparative and evidence-based genome assembly and annotation for Cryptosporidium parvum, C. hominis and C. tyzzeri.</title>
        <authorList>
            <person name="Baptista R.P."/>
            <person name="Li Y."/>
            <person name="Sateriale A."/>
            <person name="Ansell B."/>
            <person name="Jex A."/>
            <person name="Sanders M."/>
            <person name="Brooks K."/>
            <person name="Tracey A."/>
            <person name="Berriman M."/>
            <person name="Striepen B."/>
            <person name="Cotton J.A."/>
            <person name="Kissinger J.C."/>
        </authorList>
    </citation>
    <scope>NUCLEOTIDE SEQUENCE [LARGE SCALE GENOMIC DNA]</scope>
    <source>
        <strain evidence="11 12">IOWA-ATCC</strain>
    </source>
</reference>
<proteinExistence type="inferred from homology"/>
<dbReference type="InterPro" id="IPR007238">
    <property type="entry name" value="DNA_primase_lsu_euk/arc"/>
</dbReference>
<comment type="cofactor">
    <cofactor evidence="1">
        <name>[4Fe-4S] cluster</name>
        <dbReference type="ChEBI" id="CHEBI:49883"/>
    </cofactor>
</comment>
<dbReference type="InterPro" id="IPR016558">
    <property type="entry name" value="DNA_primase_lsu_euk"/>
</dbReference>
<dbReference type="PANTHER" id="PTHR10537">
    <property type="entry name" value="DNA PRIMASE LARGE SUBUNIT"/>
    <property type="match status" value="1"/>
</dbReference>
<evidence type="ECO:0000259" key="10">
    <source>
        <dbReference type="Pfam" id="PF04104"/>
    </source>
</evidence>
<name>A0A7S7LDC3_CRYPV</name>
<dbReference type="InterPro" id="IPR058560">
    <property type="entry name" value="DNA_primase_C"/>
</dbReference>
<evidence type="ECO:0000256" key="6">
    <source>
        <dbReference type="ARBA" id="ARBA00022723"/>
    </source>
</evidence>
<keyword evidence="4" id="KW-0639">Primosome</keyword>
<organism evidence="11 12">
    <name type="scientific">Cryptosporidium parvum</name>
    <dbReference type="NCBI Taxonomy" id="5807"/>
    <lineage>
        <taxon>Eukaryota</taxon>
        <taxon>Sar</taxon>
        <taxon>Alveolata</taxon>
        <taxon>Apicomplexa</taxon>
        <taxon>Conoidasida</taxon>
        <taxon>Coccidia</taxon>
        <taxon>Eucoccidiorida</taxon>
        <taxon>Eimeriorina</taxon>
        <taxon>Cryptosporidiidae</taxon>
        <taxon>Cryptosporidium</taxon>
    </lineage>
</organism>
<dbReference type="PANTHER" id="PTHR10537:SF3">
    <property type="entry name" value="DNA PRIMASE LARGE SUBUNIT"/>
    <property type="match status" value="1"/>
</dbReference>